<dbReference type="HOGENOM" id="CLU_1942791_0_0_1"/>
<sequence length="130" mass="14192">MIDTQSSIAISQPQQQQVVPSYNSNAGYMYMDPNNSPMFTPNQRIAMPGTQSAALYHQPISSTSLASNLQHMQQIYNNIPPDFNTPVYSAQTPGYGGLGQQHTAQTAYMQQNREYTPSVLLATTTVGSTA</sequence>
<name>H2ZD41_CIOSA</name>
<dbReference type="Ensembl" id="ENSCSAVT00000015685.1">
    <property type="protein sequence ID" value="ENSCSAVP00000015507.1"/>
    <property type="gene ID" value="ENSCSAVG00000009098.1"/>
</dbReference>
<evidence type="ECO:0000313" key="1">
    <source>
        <dbReference type="Ensembl" id="ENSCSAVP00000015507.1"/>
    </source>
</evidence>
<dbReference type="Proteomes" id="UP000007875">
    <property type="component" value="Unassembled WGS sequence"/>
</dbReference>
<reference evidence="2" key="1">
    <citation type="submission" date="2003-08" db="EMBL/GenBank/DDBJ databases">
        <authorList>
            <person name="Birren B."/>
            <person name="Nusbaum C."/>
            <person name="Abebe A."/>
            <person name="Abouelleil A."/>
            <person name="Adekoya E."/>
            <person name="Ait-zahra M."/>
            <person name="Allen N."/>
            <person name="Allen T."/>
            <person name="An P."/>
            <person name="Anderson M."/>
            <person name="Anderson S."/>
            <person name="Arachchi H."/>
            <person name="Armbruster J."/>
            <person name="Bachantsang P."/>
            <person name="Baldwin J."/>
            <person name="Barry A."/>
            <person name="Bayul T."/>
            <person name="Blitshsteyn B."/>
            <person name="Bloom T."/>
            <person name="Blye J."/>
            <person name="Boguslavskiy L."/>
            <person name="Borowsky M."/>
            <person name="Boukhgalter B."/>
            <person name="Brunache A."/>
            <person name="Butler J."/>
            <person name="Calixte N."/>
            <person name="Calvo S."/>
            <person name="Camarata J."/>
            <person name="Campo K."/>
            <person name="Chang J."/>
            <person name="Cheshatsang Y."/>
            <person name="Citroen M."/>
            <person name="Collymore A."/>
            <person name="Considine T."/>
            <person name="Cook A."/>
            <person name="Cooke P."/>
            <person name="Corum B."/>
            <person name="Cuomo C."/>
            <person name="David R."/>
            <person name="Dawoe T."/>
            <person name="Degray S."/>
            <person name="Dodge S."/>
            <person name="Dooley K."/>
            <person name="Dorje P."/>
            <person name="Dorjee K."/>
            <person name="Dorris L."/>
            <person name="Duffey N."/>
            <person name="Dupes A."/>
            <person name="Elkins T."/>
            <person name="Engels R."/>
            <person name="Erickson J."/>
            <person name="Farina A."/>
            <person name="Faro S."/>
            <person name="Ferreira P."/>
            <person name="Fischer H."/>
            <person name="Fitzgerald M."/>
            <person name="Foley K."/>
            <person name="Gage D."/>
            <person name="Galagan J."/>
            <person name="Gearin G."/>
            <person name="Gnerre S."/>
            <person name="Gnirke A."/>
            <person name="Goyette A."/>
            <person name="Graham J."/>
            <person name="Grandbois E."/>
            <person name="Gyaltsen K."/>
            <person name="Hafez N."/>
            <person name="Hagopian D."/>
            <person name="Hagos B."/>
            <person name="Hall J."/>
            <person name="Hatcher B."/>
            <person name="Heller A."/>
            <person name="Higgins H."/>
            <person name="Honan T."/>
            <person name="Horn A."/>
            <person name="Houde N."/>
            <person name="Hughes L."/>
            <person name="Hulme W."/>
            <person name="Husby E."/>
            <person name="Iliev I."/>
            <person name="Jaffe D."/>
            <person name="Jones C."/>
            <person name="Kamal M."/>
            <person name="Kamat A."/>
            <person name="Kamvysselis M."/>
            <person name="Karlsson E."/>
            <person name="Kells C."/>
            <person name="Kieu A."/>
            <person name="Kisner P."/>
            <person name="Kodira C."/>
            <person name="Kulbokas E."/>
            <person name="Labutti K."/>
            <person name="Lama D."/>
            <person name="Landers T."/>
            <person name="Leger J."/>
            <person name="Levine S."/>
            <person name="Lewis D."/>
            <person name="Lewis T."/>
            <person name="Lindblad-toh K."/>
            <person name="Liu X."/>
            <person name="Lokyitsang T."/>
            <person name="Lokyitsang Y."/>
            <person name="Lucien O."/>
            <person name="Lui A."/>
            <person name="Ma L.J."/>
            <person name="Mabbitt R."/>
            <person name="Macdonald J."/>
            <person name="Maclean C."/>
            <person name="Major J."/>
            <person name="Manning J."/>
            <person name="Marabella R."/>
            <person name="Maru K."/>
            <person name="Matthews C."/>
            <person name="Mauceli E."/>
            <person name="Mccarthy M."/>
            <person name="Mcdonough S."/>
            <person name="Mcghee T."/>
            <person name="Meldrim J."/>
            <person name="Meneus L."/>
            <person name="Mesirov J."/>
            <person name="Mihalev A."/>
            <person name="Mihova T."/>
            <person name="Mikkelsen T."/>
            <person name="Mlenga V."/>
            <person name="Moru K."/>
            <person name="Mozes J."/>
            <person name="Mulrain L."/>
            <person name="Munson G."/>
            <person name="Naylor J."/>
            <person name="Newes C."/>
            <person name="Nguyen C."/>
            <person name="Nguyen N."/>
            <person name="Nguyen T."/>
            <person name="Nicol R."/>
            <person name="Nielsen C."/>
            <person name="Nizzari M."/>
            <person name="Norbu C."/>
            <person name="Norbu N."/>
            <person name="O'donnell P."/>
            <person name="Okoawo O."/>
            <person name="O'leary S."/>
            <person name="Omotosho B."/>
            <person name="O'neill K."/>
            <person name="Osman S."/>
            <person name="Parker S."/>
            <person name="Perrin D."/>
            <person name="Phunkhang P."/>
            <person name="Piqani B."/>
            <person name="Purcell S."/>
            <person name="Rachupka T."/>
            <person name="Ramasamy U."/>
            <person name="Rameau R."/>
            <person name="Ray V."/>
            <person name="Raymond C."/>
            <person name="Retta R."/>
            <person name="Richardson S."/>
            <person name="Rise C."/>
            <person name="Rodriguez J."/>
            <person name="Rogers J."/>
            <person name="Rogov P."/>
            <person name="Rutman M."/>
            <person name="Schupbach R."/>
            <person name="Seaman C."/>
            <person name="Settipalli S."/>
            <person name="Sharpe T."/>
            <person name="Sheridan J."/>
            <person name="Sherpa N."/>
            <person name="Shi J."/>
            <person name="Smirnov S."/>
            <person name="Smith C."/>
            <person name="Sougnez C."/>
            <person name="Spencer B."/>
            <person name="Stalker J."/>
            <person name="Stange-thomann N."/>
            <person name="Stavropoulos S."/>
            <person name="Stetson K."/>
            <person name="Stone C."/>
            <person name="Stone S."/>
            <person name="Stubbs M."/>
            <person name="Talamas J."/>
            <person name="Tchuinga P."/>
            <person name="Tenzing P."/>
            <person name="Tesfaye S."/>
            <person name="Theodore J."/>
            <person name="Thoulutsang Y."/>
            <person name="Topham K."/>
            <person name="Towey S."/>
            <person name="Tsamla T."/>
            <person name="Tsomo N."/>
            <person name="Vallee D."/>
            <person name="Vassiliev H."/>
            <person name="Venkataraman V."/>
            <person name="Vinson J."/>
            <person name="Vo A."/>
            <person name="Wade C."/>
            <person name="Wang S."/>
            <person name="Wangchuk T."/>
            <person name="Wangdi T."/>
            <person name="Whittaker C."/>
            <person name="Wilkinson J."/>
            <person name="Wu Y."/>
            <person name="Wyman D."/>
            <person name="Yadav S."/>
            <person name="Yang S."/>
            <person name="Yang X."/>
            <person name="Yeager S."/>
            <person name="Yee E."/>
            <person name="Young G."/>
            <person name="Zainoun J."/>
            <person name="Zembeck L."/>
            <person name="Zimmer A."/>
            <person name="Zody M."/>
            <person name="Lander E."/>
        </authorList>
    </citation>
    <scope>NUCLEOTIDE SEQUENCE [LARGE SCALE GENOMIC DNA]</scope>
</reference>
<dbReference type="InParanoid" id="H2ZD41"/>
<evidence type="ECO:0000313" key="2">
    <source>
        <dbReference type="Proteomes" id="UP000007875"/>
    </source>
</evidence>
<keyword evidence="2" id="KW-1185">Reference proteome</keyword>
<proteinExistence type="predicted"/>
<organism evidence="1 2">
    <name type="scientific">Ciona savignyi</name>
    <name type="common">Pacific transparent sea squirt</name>
    <dbReference type="NCBI Taxonomy" id="51511"/>
    <lineage>
        <taxon>Eukaryota</taxon>
        <taxon>Metazoa</taxon>
        <taxon>Chordata</taxon>
        <taxon>Tunicata</taxon>
        <taxon>Ascidiacea</taxon>
        <taxon>Phlebobranchia</taxon>
        <taxon>Cionidae</taxon>
        <taxon>Ciona</taxon>
    </lineage>
</organism>
<dbReference type="AlphaFoldDB" id="H2ZD41"/>
<accession>H2ZD41</accession>
<reference evidence="1" key="2">
    <citation type="submission" date="2025-08" db="UniProtKB">
        <authorList>
            <consortium name="Ensembl"/>
        </authorList>
    </citation>
    <scope>IDENTIFICATION</scope>
</reference>
<reference evidence="1" key="3">
    <citation type="submission" date="2025-09" db="UniProtKB">
        <authorList>
            <consortium name="Ensembl"/>
        </authorList>
    </citation>
    <scope>IDENTIFICATION</scope>
</reference>
<protein>
    <submittedName>
        <fullName evidence="1">Uncharacterized protein</fullName>
    </submittedName>
</protein>